<dbReference type="RefSeq" id="XP_066657324.1">
    <property type="nucleotide sequence ID" value="XM_066795244.1"/>
</dbReference>
<keyword evidence="2" id="KW-1133">Transmembrane helix</keyword>
<dbReference type="EMBL" id="JBBPEH010000004">
    <property type="protein sequence ID" value="KAK7540053.1"/>
    <property type="molecule type" value="Genomic_DNA"/>
</dbReference>
<comment type="caution">
    <text evidence="3">The sequence shown here is derived from an EMBL/GenBank/DDBJ whole genome shotgun (WGS) entry which is preliminary data.</text>
</comment>
<evidence type="ECO:0000256" key="1">
    <source>
        <dbReference type="SAM" id="MobiDB-lite"/>
    </source>
</evidence>
<evidence type="ECO:0000313" key="4">
    <source>
        <dbReference type="Proteomes" id="UP001360953"/>
    </source>
</evidence>
<sequence>MAVPHVAPSASSSSESEDNNDIQESIRHAREFQRNAKGSLKWSTALLGILVAAMVSLVVGYFAADARGGGFGHGDPAANATTWSADNVSEDFKRLLASRNSQPAIAETVRLSAALKSMAEQDWHNLTRAPLVQDVVQAALDSVFSTNWNFSATQDALRDLKTAV</sequence>
<name>A0ABR1LXZ0_9PEZI</name>
<dbReference type="GeneID" id="92028150"/>
<proteinExistence type="predicted"/>
<gene>
    <name evidence="3" type="ORF">J3D65DRAFT_308018</name>
</gene>
<protein>
    <submittedName>
        <fullName evidence="3">Uncharacterized protein</fullName>
    </submittedName>
</protein>
<accession>A0ABR1LXZ0</accession>
<keyword evidence="4" id="KW-1185">Reference proteome</keyword>
<feature type="transmembrane region" description="Helical" evidence="2">
    <location>
        <begin position="42"/>
        <end position="64"/>
    </location>
</feature>
<evidence type="ECO:0000313" key="3">
    <source>
        <dbReference type="EMBL" id="KAK7540053.1"/>
    </source>
</evidence>
<organism evidence="3 4">
    <name type="scientific">Phyllosticta citribraziliensis</name>
    <dbReference type="NCBI Taxonomy" id="989973"/>
    <lineage>
        <taxon>Eukaryota</taxon>
        <taxon>Fungi</taxon>
        <taxon>Dikarya</taxon>
        <taxon>Ascomycota</taxon>
        <taxon>Pezizomycotina</taxon>
        <taxon>Dothideomycetes</taxon>
        <taxon>Dothideomycetes incertae sedis</taxon>
        <taxon>Botryosphaeriales</taxon>
        <taxon>Phyllostictaceae</taxon>
        <taxon>Phyllosticta</taxon>
    </lineage>
</organism>
<reference evidence="3 4" key="1">
    <citation type="submission" date="2024-04" db="EMBL/GenBank/DDBJ databases">
        <title>Phyllosticta paracitricarpa is synonymous to the EU quarantine fungus P. citricarpa based on phylogenomic analyses.</title>
        <authorList>
            <consortium name="Lawrence Berkeley National Laboratory"/>
            <person name="Van ingen-buijs V.A."/>
            <person name="Van westerhoven A.C."/>
            <person name="Haridas S."/>
            <person name="Skiadas P."/>
            <person name="Martin F."/>
            <person name="Groenewald J.Z."/>
            <person name="Crous P.W."/>
            <person name="Seidl M.F."/>
        </authorList>
    </citation>
    <scope>NUCLEOTIDE SEQUENCE [LARGE SCALE GENOMIC DNA]</scope>
    <source>
        <strain evidence="3 4">CPC 17464</strain>
    </source>
</reference>
<dbReference type="Proteomes" id="UP001360953">
    <property type="component" value="Unassembled WGS sequence"/>
</dbReference>
<evidence type="ECO:0000256" key="2">
    <source>
        <dbReference type="SAM" id="Phobius"/>
    </source>
</evidence>
<feature type="region of interest" description="Disordered" evidence="1">
    <location>
        <begin position="1"/>
        <end position="22"/>
    </location>
</feature>
<keyword evidence="2" id="KW-0812">Transmembrane</keyword>
<keyword evidence="2" id="KW-0472">Membrane</keyword>